<feature type="domain" description="Ketosynthase family 3 (KS3)" evidence="6">
    <location>
        <begin position="686"/>
        <end position="1130"/>
    </location>
</feature>
<dbReference type="Gene3D" id="1.10.1200.10">
    <property type="entry name" value="ACP-like"/>
    <property type="match status" value="1"/>
</dbReference>
<dbReference type="Gene3D" id="3.40.366.10">
    <property type="entry name" value="Malonyl-Coenzyme A Acyl Carrier Protein, domain 2"/>
    <property type="match status" value="1"/>
</dbReference>
<evidence type="ECO:0000256" key="3">
    <source>
        <dbReference type="ARBA" id="ARBA00022553"/>
    </source>
</evidence>
<dbReference type="Gene3D" id="3.20.20.70">
    <property type="entry name" value="Aldolase class I"/>
    <property type="match status" value="2"/>
</dbReference>
<evidence type="ECO:0000313" key="7">
    <source>
        <dbReference type="EMBL" id="MCJ0826317.1"/>
    </source>
</evidence>
<keyword evidence="3" id="KW-0597">Phosphoprotein</keyword>
<protein>
    <submittedName>
        <fullName evidence="7">Acyltransferase domain-containing protein</fullName>
    </submittedName>
</protein>
<dbReference type="Pfam" id="PF02801">
    <property type="entry name" value="Ketoacyl-synt_C"/>
    <property type="match status" value="1"/>
</dbReference>
<dbReference type="SUPFAM" id="SSF47336">
    <property type="entry name" value="ACP-like"/>
    <property type="match status" value="1"/>
</dbReference>
<dbReference type="Gene3D" id="3.30.70.250">
    <property type="entry name" value="Malonyl-CoA ACP transacylase, ACP-binding"/>
    <property type="match status" value="1"/>
</dbReference>
<evidence type="ECO:0000256" key="2">
    <source>
        <dbReference type="ARBA" id="ARBA00022450"/>
    </source>
</evidence>
<feature type="compositionally biased region" description="Low complexity" evidence="5">
    <location>
        <begin position="1643"/>
        <end position="1677"/>
    </location>
</feature>
<dbReference type="RefSeq" id="WP_243321662.1">
    <property type="nucleotide sequence ID" value="NZ_JALGCL010000003.1"/>
</dbReference>
<dbReference type="InterPro" id="IPR016036">
    <property type="entry name" value="Malonyl_transacylase_ACP-bd"/>
</dbReference>
<dbReference type="Proteomes" id="UP001165423">
    <property type="component" value="Unassembled WGS sequence"/>
</dbReference>
<dbReference type="Gene3D" id="3.40.47.10">
    <property type="match status" value="1"/>
</dbReference>
<keyword evidence="7" id="KW-0012">Acyltransferase</keyword>
<evidence type="ECO:0000256" key="5">
    <source>
        <dbReference type="SAM" id="MobiDB-lite"/>
    </source>
</evidence>
<gene>
    <name evidence="7" type="ORF">MQC88_10205</name>
</gene>
<dbReference type="SMART" id="SM00825">
    <property type="entry name" value="PKS_KS"/>
    <property type="match status" value="1"/>
</dbReference>
<dbReference type="PROSITE" id="PS52004">
    <property type="entry name" value="KS3_2"/>
    <property type="match status" value="1"/>
</dbReference>
<keyword evidence="2" id="KW-0596">Phosphopantetheine</keyword>
<keyword evidence="4" id="KW-0808">Transferase</keyword>
<evidence type="ECO:0000256" key="1">
    <source>
        <dbReference type="ARBA" id="ARBA00005194"/>
    </source>
</evidence>
<evidence type="ECO:0000313" key="8">
    <source>
        <dbReference type="Proteomes" id="UP001165423"/>
    </source>
</evidence>
<dbReference type="SUPFAM" id="SSF51412">
    <property type="entry name" value="Inosine monophosphate dehydrogenase (IMPDH)"/>
    <property type="match status" value="2"/>
</dbReference>
<dbReference type="Pfam" id="PF00550">
    <property type="entry name" value="PP-binding"/>
    <property type="match status" value="1"/>
</dbReference>
<reference evidence="7 8" key="1">
    <citation type="submission" date="2022-03" db="EMBL/GenBank/DDBJ databases">
        <title>Luteimonas soily sp. nov., a novel bacterium isolated from the soil.</title>
        <authorList>
            <person name="Zhang X."/>
        </authorList>
    </citation>
    <scope>NUCLEOTIDE SEQUENCE [LARGE SCALE GENOMIC DNA]</scope>
    <source>
        <strain evidence="7 8">50</strain>
    </source>
</reference>
<dbReference type="SUPFAM" id="SSF55048">
    <property type="entry name" value="Probable ACP-binding domain of malonyl-CoA ACP transacylase"/>
    <property type="match status" value="1"/>
</dbReference>
<dbReference type="InterPro" id="IPR013785">
    <property type="entry name" value="Aldolase_TIM"/>
</dbReference>
<dbReference type="CDD" id="cd00833">
    <property type="entry name" value="PKS"/>
    <property type="match status" value="1"/>
</dbReference>
<accession>A0ABT0A5S2</accession>
<feature type="region of interest" description="Disordered" evidence="5">
    <location>
        <begin position="1643"/>
        <end position="1694"/>
    </location>
</feature>
<dbReference type="InterPro" id="IPR014043">
    <property type="entry name" value="Acyl_transferase_dom"/>
</dbReference>
<name>A0ABT0A5S2_9GAMM</name>
<dbReference type="InterPro" id="IPR018201">
    <property type="entry name" value="Ketoacyl_synth_AS"/>
</dbReference>
<dbReference type="InterPro" id="IPR016035">
    <property type="entry name" value="Acyl_Trfase/lysoPLipase"/>
</dbReference>
<dbReference type="InterPro" id="IPR036736">
    <property type="entry name" value="ACP-like_sf"/>
</dbReference>
<keyword evidence="8" id="KW-1185">Reference proteome</keyword>
<evidence type="ECO:0000259" key="6">
    <source>
        <dbReference type="PROSITE" id="PS52004"/>
    </source>
</evidence>
<dbReference type="SUPFAM" id="SSF53901">
    <property type="entry name" value="Thiolase-like"/>
    <property type="match status" value="1"/>
</dbReference>
<dbReference type="Pfam" id="PF00109">
    <property type="entry name" value="ketoacyl-synt"/>
    <property type="match status" value="1"/>
</dbReference>
<dbReference type="Pfam" id="PF00698">
    <property type="entry name" value="Acyl_transf_1"/>
    <property type="match status" value="1"/>
</dbReference>
<comment type="caution">
    <text evidence="7">The sequence shown here is derived from an EMBL/GenBank/DDBJ whole genome shotgun (WGS) entry which is preliminary data.</text>
</comment>
<dbReference type="InterPro" id="IPR052568">
    <property type="entry name" value="PKS-FAS_Synthase"/>
</dbReference>
<dbReference type="PANTHER" id="PTHR43074:SF1">
    <property type="entry name" value="BETA-KETOACYL SYNTHASE FAMILY PROTEIN-RELATED"/>
    <property type="match status" value="1"/>
</dbReference>
<dbReference type="GO" id="GO:0016746">
    <property type="term" value="F:acyltransferase activity"/>
    <property type="evidence" value="ECO:0007669"/>
    <property type="project" value="UniProtKB-KW"/>
</dbReference>
<dbReference type="InterPro" id="IPR014031">
    <property type="entry name" value="Ketoacyl_synth_C"/>
</dbReference>
<dbReference type="InterPro" id="IPR016039">
    <property type="entry name" value="Thiolase-like"/>
</dbReference>
<sequence>MPEFTSLVFTPAGLCHADLAIAACRAGGVGIVNGELQVDSEPVRRALDALAAAVGSDYGARLDRIDAEMAAALRDHVRRGLRWLVVDAGMVPGEQALLQELRQAGVRVLAEVVTPHWPGTPLEALVDGLLLKGNEAGGFVGEDASFILLQKWRGRTPLPLYIRGGLTPHAAAACSAVGVAGGVLDSQLLMLDEARVPASLQAVLGNLSGSETVAVGDGEQGEYFRLLLRPGYDAARGFVAAGEGLGFAALRELAAGRADWSLPQQALLPIGQDVAFAAPWRTQYRHLGAILKAISAAIDSHLRMAVEHAPVAEDAPLAKALGLRYPLVQGPMTRVSDTAEFAKSVAQGGALPMVAFALLKGEPLDKLLARTKQLLGDRPWGIGLLGFAPQSLLDEQLAIAIRYKPDYAIIAGGRPDQAVHLEQAGVPTFLHVPAAKLVPMFLREGARRFIFEGRECGGHIGPLSSFVLWSSMVDQLLAELAPGKIDAGEVQVLFAGGVHDAVSSAMVQVLAAPLAARGVKVGVLMGSAYLFTREIVASGSIVPQFQREVLDCERTVNLESGPGHASRCAYTPFAGEYMKKRMELRERKVPGDEARQVLDQLILGRLRIASKGRVRDAEGALQQLSVDEQRSEGMYMLGQVATLRADVTDIEALHREVTDDAAALLSERLRQRADEAAAAQDVAGNPADIAIVGIASVLPKAADSRQYWENILSKVDAITEIPSHRWDWRLYFDADRNARDKIYSKWGGFLDDLVFDPTKYGMPPKSLESVDPMQLMSLEVAQRTLVDAGYHEKAFDRERASVIIGASGGAGDVGTQYGIRSEWPRFNGTLPEEVAKRLPEWTEDTFAGLLLNVVPGRIASRLNFGGVNFTTDAACASSLAAVYQGVSELVAGRSDFVLAGGVDTVQGPFGYLCFSKTQALSPRGRCSTFSADGDGIVISEGIAMIAMKRLADAERDGDRIYAVIKGVGGSSDGYAKGLTAPLPAGQLRAMRRAYAQAGFGPADVQLFEAHGTGTVAGDTAELESTTCLIAEAGGKPRQAAIGSVKTLIGHTKAAAGVSGLLKATMALHHRVLPPHGNTANPNAILRRDDSPLYLLDEPQPWLAAPDGAPRRAAVSAFGFGGTNFHIALQEYAGEYRQWLRPAGASRQWPAELLLWSAPDRESLLARVTTLQAQLADAQDVALRDLGASLAERWQPGRETLAIVAKDLRDLGAQLDSAAKYLRGESQALPPTVRHAPAGQAPGKLALLFPGQGSQYTGMLRELALHFPVCAQALSDADRVLAGEFAQRFGDDATLSRFILPRGAYDDERKAQARQALTSTDVAQPALGAVEVAMLRLLREFGVDGDMAAGHSYGEFVALHAAGAIDFDALMALSAARGRYIVDAARAQGSELGTMAAVRGSREQVEQAIAGIDGVVVANHNAPAQTVVSGSHAGMEAALQALAKAGIEATMLPVAAAFHSSLVKPARNALAARIEATPWRETAMPVYSNASARPHSSDVAATRRAMAEHLVQPVEFVAEIEAMHADGARVFLEVGPKSVLSGLAAKILAGKPHVAIALDNGTGLPGLLTAFGQLLAAGIALDPRRLFAGRDCRVGDASQLQSLKPDTTLPRTAWLLNGSKARRASEPMPQIGVTLEQASQPAAVPAPVPAAASSAARPEPAPQQPVAVAAPRAVAPQSMTRPAAAGLSSNRQGRAIEERHMYERKPAMTADAAVMANYFDTMRQFLETQGQVMAAYMGEAAAAHVAAARPARIAAPTATTMPAQPPLRTLAPAPVAAPAPAAPIEVAVAAMPAAAPAPLIEVAVPHVNGVDKPLPAAAAAVAGAELGRETLADLLLGIIEEKTGYPRDMVGLDQGLEADLGIDSIKRIEVVGAMLQALPEQMREALTASRSKLNTQATLDGMLDILVEAAPGANPAPATSVRALHADERRRA</sequence>
<dbReference type="InterPro" id="IPR020841">
    <property type="entry name" value="PKS_Beta-ketoAc_synthase_dom"/>
</dbReference>
<dbReference type="PROSITE" id="PS00606">
    <property type="entry name" value="KS3_1"/>
    <property type="match status" value="1"/>
</dbReference>
<dbReference type="SUPFAM" id="SSF52151">
    <property type="entry name" value="FabD/lysophospholipase-like"/>
    <property type="match status" value="1"/>
</dbReference>
<comment type="pathway">
    <text evidence="1">Lipid metabolism; fatty acid biosynthesis.</text>
</comment>
<dbReference type="SMART" id="SM00827">
    <property type="entry name" value="PKS_AT"/>
    <property type="match status" value="1"/>
</dbReference>
<dbReference type="EMBL" id="JALGCL010000003">
    <property type="protein sequence ID" value="MCJ0826317.1"/>
    <property type="molecule type" value="Genomic_DNA"/>
</dbReference>
<dbReference type="InterPro" id="IPR014030">
    <property type="entry name" value="Ketoacyl_synth_N"/>
</dbReference>
<organism evidence="7 8">
    <name type="scientific">Cognatiluteimonas sedimenti</name>
    <dbReference type="NCBI Taxonomy" id="2927791"/>
    <lineage>
        <taxon>Bacteria</taxon>
        <taxon>Pseudomonadati</taxon>
        <taxon>Pseudomonadota</taxon>
        <taxon>Gammaproteobacteria</taxon>
        <taxon>Lysobacterales</taxon>
        <taxon>Lysobacteraceae</taxon>
        <taxon>Cognatiluteimonas</taxon>
    </lineage>
</organism>
<dbReference type="PANTHER" id="PTHR43074">
    <property type="entry name" value="OMEGA-3 POLYUNSATURATED FATTY ACID SYNTHASE PFAB-RELATED"/>
    <property type="match status" value="1"/>
</dbReference>
<evidence type="ECO:0000256" key="4">
    <source>
        <dbReference type="ARBA" id="ARBA00022679"/>
    </source>
</evidence>
<dbReference type="InterPro" id="IPR009081">
    <property type="entry name" value="PP-bd_ACP"/>
</dbReference>
<proteinExistence type="predicted"/>
<dbReference type="InterPro" id="IPR001227">
    <property type="entry name" value="Ac_transferase_dom_sf"/>
</dbReference>